<sequence>MDGSGNLQAVVFDWAGTIVDHGSLAPMGVFVEAFRRFGVDIEVAEARAPMGMAKWDHIKAVGAQPRIAAAWLAAHGRDFGDEDVDRIYEVFVPLNVAVVTDHAELIPGAAETVRRLRGRGLKIGSTTGYTREIMAPLLPLAAAQGFAPDNLVCAGDLPQGRPTPAMMYRSFLDLEVWPASTCVKVDDTPAGIGEGLAAGCWTVGVAVTGNAFGLSLAETQALAPADFAARRAAARSELTRAGAHHVIDGVAELLPVIDAIEGRLRRGERP</sequence>
<dbReference type="InterPro" id="IPR006439">
    <property type="entry name" value="HAD-SF_hydro_IA"/>
</dbReference>
<dbReference type="NCBIfam" id="TIGR01509">
    <property type="entry name" value="HAD-SF-IA-v3"/>
    <property type="match status" value="1"/>
</dbReference>
<dbReference type="Pfam" id="PF00702">
    <property type="entry name" value="Hydrolase"/>
    <property type="match status" value="1"/>
</dbReference>
<keyword evidence="2" id="KW-0479">Metal-binding</keyword>
<reference evidence="4" key="1">
    <citation type="journal article" date="2019" name="Int. J. Syst. Evol. Microbiol.">
        <title>The Global Catalogue of Microorganisms (GCM) 10K type strain sequencing project: providing services to taxonomists for standard genome sequencing and annotation.</title>
        <authorList>
            <consortium name="The Broad Institute Genomics Platform"/>
            <consortium name="The Broad Institute Genome Sequencing Center for Infectious Disease"/>
            <person name="Wu L."/>
            <person name="Ma J."/>
        </authorList>
    </citation>
    <scope>NUCLEOTIDE SEQUENCE [LARGE SCALE GENOMIC DNA]</scope>
    <source>
        <strain evidence="4">KCTC 42964</strain>
    </source>
</reference>
<name>A0ABV7KZ52_9PROT</name>
<evidence type="ECO:0000313" key="4">
    <source>
        <dbReference type="Proteomes" id="UP001595528"/>
    </source>
</evidence>
<comment type="function">
    <text evidence="2">Involved in phosphonate degradation.</text>
</comment>
<dbReference type="SUPFAM" id="SSF56784">
    <property type="entry name" value="HAD-like"/>
    <property type="match status" value="1"/>
</dbReference>
<comment type="similarity">
    <text evidence="2">Belongs to the HAD-like hydrolase superfamily. PhnX family.</text>
</comment>
<evidence type="ECO:0000256" key="2">
    <source>
        <dbReference type="HAMAP-Rule" id="MF_01375"/>
    </source>
</evidence>
<organism evidence="3 4">
    <name type="scientific">Marinibaculum pumilum</name>
    <dbReference type="NCBI Taxonomy" id="1766165"/>
    <lineage>
        <taxon>Bacteria</taxon>
        <taxon>Pseudomonadati</taxon>
        <taxon>Pseudomonadota</taxon>
        <taxon>Alphaproteobacteria</taxon>
        <taxon>Rhodospirillales</taxon>
        <taxon>Rhodospirillaceae</taxon>
        <taxon>Marinibaculum</taxon>
    </lineage>
</organism>
<dbReference type="Gene3D" id="3.40.50.1000">
    <property type="entry name" value="HAD superfamily/HAD-like"/>
    <property type="match status" value="1"/>
</dbReference>
<evidence type="ECO:0000256" key="1">
    <source>
        <dbReference type="ARBA" id="ARBA00023270"/>
    </source>
</evidence>
<feature type="binding site" evidence="2">
    <location>
        <position position="15"/>
    </location>
    <ligand>
        <name>Mg(2+)</name>
        <dbReference type="ChEBI" id="CHEBI:18420"/>
    </ligand>
</feature>
<dbReference type="GO" id="GO:0050194">
    <property type="term" value="F:phosphonoacetaldehyde hydrolase activity"/>
    <property type="evidence" value="ECO:0007669"/>
    <property type="project" value="UniProtKB-EC"/>
</dbReference>
<dbReference type="Gene3D" id="1.10.150.240">
    <property type="entry name" value="Putative phosphatase, domain 2"/>
    <property type="match status" value="1"/>
</dbReference>
<dbReference type="SFLD" id="SFLDS00003">
    <property type="entry name" value="Haloacid_Dehalogenase"/>
    <property type="match status" value="1"/>
</dbReference>
<dbReference type="InterPro" id="IPR036412">
    <property type="entry name" value="HAD-like_sf"/>
</dbReference>
<dbReference type="SFLD" id="SFLDG01129">
    <property type="entry name" value="C1.5:_HAD__Beta-PGM__Phosphata"/>
    <property type="match status" value="1"/>
</dbReference>
<dbReference type="SFLD" id="SFLDG01135">
    <property type="entry name" value="C1.5.6:_HAD__Beta-PGM__Phospha"/>
    <property type="match status" value="1"/>
</dbReference>
<dbReference type="InterPro" id="IPR023214">
    <property type="entry name" value="HAD_sf"/>
</dbReference>
<evidence type="ECO:0000313" key="3">
    <source>
        <dbReference type="EMBL" id="MFC3227686.1"/>
    </source>
</evidence>
<comment type="catalytic activity">
    <reaction evidence="2">
        <text>phosphonoacetaldehyde + H2O = acetaldehyde + phosphate + H(+)</text>
        <dbReference type="Rhea" id="RHEA:18905"/>
        <dbReference type="ChEBI" id="CHEBI:15343"/>
        <dbReference type="ChEBI" id="CHEBI:15377"/>
        <dbReference type="ChEBI" id="CHEBI:15378"/>
        <dbReference type="ChEBI" id="CHEBI:43474"/>
        <dbReference type="ChEBI" id="CHEBI:58383"/>
        <dbReference type="EC" id="3.11.1.1"/>
    </reaction>
</comment>
<dbReference type="InterPro" id="IPR023198">
    <property type="entry name" value="PGP-like_dom2"/>
</dbReference>
<dbReference type="InterPro" id="IPR050155">
    <property type="entry name" value="HAD-like_hydrolase_sf"/>
</dbReference>
<feature type="binding site" evidence="2">
    <location>
        <position position="187"/>
    </location>
    <ligand>
        <name>Mg(2+)</name>
        <dbReference type="ChEBI" id="CHEBI:18420"/>
    </ligand>
</feature>
<dbReference type="EMBL" id="JBHRTR010000025">
    <property type="protein sequence ID" value="MFC3227686.1"/>
    <property type="molecule type" value="Genomic_DNA"/>
</dbReference>
<dbReference type="Proteomes" id="UP001595528">
    <property type="component" value="Unassembled WGS sequence"/>
</dbReference>
<dbReference type="PANTHER" id="PTHR43434">
    <property type="entry name" value="PHOSPHOGLYCOLATE PHOSPHATASE"/>
    <property type="match status" value="1"/>
</dbReference>
<keyword evidence="2" id="KW-0460">Magnesium</keyword>
<gene>
    <name evidence="2 3" type="primary">phnX</name>
    <name evidence="3" type="ORF">ACFOGJ_10615</name>
</gene>
<comment type="subunit">
    <text evidence="2">Homodimer.</text>
</comment>
<comment type="cofactor">
    <cofactor evidence="2">
        <name>Mg(2+)</name>
        <dbReference type="ChEBI" id="CHEBI:18420"/>
    </cofactor>
    <text evidence="2">Binds 1 Mg(2+) ion per subunit.</text>
</comment>
<dbReference type="HAMAP" id="MF_01375">
    <property type="entry name" value="PhnX"/>
    <property type="match status" value="1"/>
</dbReference>
<keyword evidence="2 3" id="KW-0378">Hydrolase</keyword>
<accession>A0ABV7KZ52</accession>
<keyword evidence="4" id="KW-1185">Reference proteome</keyword>
<dbReference type="NCBIfam" id="TIGR01422">
    <property type="entry name" value="phosphonatase"/>
    <property type="match status" value="1"/>
</dbReference>
<dbReference type="EC" id="3.11.1.1" evidence="2"/>
<feature type="binding site" evidence="2">
    <location>
        <position position="13"/>
    </location>
    <ligand>
        <name>Mg(2+)</name>
        <dbReference type="ChEBI" id="CHEBI:18420"/>
    </ligand>
</feature>
<dbReference type="InterPro" id="IPR006323">
    <property type="entry name" value="Phosphonoacetald_hydro"/>
</dbReference>
<protein>
    <recommendedName>
        <fullName evidence="2">Phosphonoacetaldehyde hydrolase</fullName>
        <shortName evidence="2">Phosphonatase</shortName>
        <ecNumber evidence="2">3.11.1.1</ecNumber>
    </recommendedName>
    <alternativeName>
        <fullName evidence="2">Phosphonoacetaldehyde phosphonohydrolase</fullName>
    </alternativeName>
</protein>
<dbReference type="RefSeq" id="WP_379900064.1">
    <property type="nucleotide sequence ID" value="NZ_JBHRTR010000025.1"/>
</dbReference>
<feature type="active site" description="Nucleophile" evidence="2">
    <location>
        <position position="13"/>
    </location>
</feature>
<comment type="caution">
    <text evidence="3">The sequence shown here is derived from an EMBL/GenBank/DDBJ whole genome shotgun (WGS) entry which is preliminary data.</text>
</comment>
<dbReference type="PANTHER" id="PTHR43434:SF19">
    <property type="entry name" value="PHOSPHONOACETALDEHYDE HYDROLASE"/>
    <property type="match status" value="1"/>
</dbReference>
<feature type="active site" description="Schiff-base intermediate with substrate" evidence="2">
    <location>
        <position position="54"/>
    </location>
</feature>
<keyword evidence="1 2" id="KW-0704">Schiff base</keyword>
<proteinExistence type="inferred from homology"/>